<sequence length="330" mass="36947">MIPRGFIWTYRCDDQRLMMVAGKDERSVADYFASLKSVTDEILIYHSVNCDAKDRHAQWEEFLLAKFLSSLNSTFHATRDTLLSSDSVPTLSNALSQVLCISTHSTVAPPLYETSTLAIQGHGSSRGSSSRGGQSRDSDISHGFRYCEHYGKINDISKKCWIRFGKPEWANALFSEPNVSVPESDQVSLSREADERLIHQPVTNSTSSTITPSLGVFAASHGKRSCTAHPLANSISYDHHSPSFHTFVASLSSTFVLRTYHEVVLHSKWKLAMVNEMPALISCNTWQLLSTPADANVVLCWWVFTLKYRADGSIDWYKVHLVAKGFTQIY</sequence>
<evidence type="ECO:0008006" key="3">
    <source>
        <dbReference type="Google" id="ProtNLM"/>
    </source>
</evidence>
<reference evidence="1" key="1">
    <citation type="submission" date="2020-06" db="EMBL/GenBank/DDBJ databases">
        <authorList>
            <person name="Li T."/>
            <person name="Hu X."/>
            <person name="Zhang T."/>
            <person name="Song X."/>
            <person name="Zhang H."/>
            <person name="Dai N."/>
            <person name="Sheng W."/>
            <person name="Hou X."/>
            <person name="Wei L."/>
        </authorList>
    </citation>
    <scope>NUCLEOTIDE SEQUENCE</scope>
    <source>
        <strain evidence="1">K16</strain>
        <tissue evidence="1">Leaf</tissue>
    </source>
</reference>
<dbReference type="AlphaFoldDB" id="A0AAE1WR86"/>
<organism evidence="1 2">
    <name type="scientific">Sesamum angolense</name>
    <dbReference type="NCBI Taxonomy" id="2727404"/>
    <lineage>
        <taxon>Eukaryota</taxon>
        <taxon>Viridiplantae</taxon>
        <taxon>Streptophyta</taxon>
        <taxon>Embryophyta</taxon>
        <taxon>Tracheophyta</taxon>
        <taxon>Spermatophyta</taxon>
        <taxon>Magnoliopsida</taxon>
        <taxon>eudicotyledons</taxon>
        <taxon>Gunneridae</taxon>
        <taxon>Pentapetalae</taxon>
        <taxon>asterids</taxon>
        <taxon>lamiids</taxon>
        <taxon>Lamiales</taxon>
        <taxon>Pedaliaceae</taxon>
        <taxon>Sesamum</taxon>
    </lineage>
</organism>
<name>A0AAE1WR86_9LAMI</name>
<evidence type="ECO:0000313" key="1">
    <source>
        <dbReference type="EMBL" id="KAK4397738.1"/>
    </source>
</evidence>
<proteinExistence type="predicted"/>
<dbReference type="PANTHER" id="PTHR34222:SF95">
    <property type="entry name" value="RRNA 2'-O-METHYLTRANSFERASE FIBRILLARIN-LIKE ISOFORM X1"/>
    <property type="match status" value="1"/>
</dbReference>
<reference evidence="1" key="2">
    <citation type="journal article" date="2024" name="Plant">
        <title>Genomic evolution and insights into agronomic trait innovations of Sesamum species.</title>
        <authorList>
            <person name="Miao H."/>
            <person name="Wang L."/>
            <person name="Qu L."/>
            <person name="Liu H."/>
            <person name="Sun Y."/>
            <person name="Le M."/>
            <person name="Wang Q."/>
            <person name="Wei S."/>
            <person name="Zheng Y."/>
            <person name="Lin W."/>
            <person name="Duan Y."/>
            <person name="Cao H."/>
            <person name="Xiong S."/>
            <person name="Wang X."/>
            <person name="Wei L."/>
            <person name="Li C."/>
            <person name="Ma Q."/>
            <person name="Ju M."/>
            <person name="Zhao R."/>
            <person name="Li G."/>
            <person name="Mu C."/>
            <person name="Tian Q."/>
            <person name="Mei H."/>
            <person name="Zhang T."/>
            <person name="Gao T."/>
            <person name="Zhang H."/>
        </authorList>
    </citation>
    <scope>NUCLEOTIDE SEQUENCE</scope>
    <source>
        <strain evidence="1">K16</strain>
    </source>
</reference>
<dbReference type="Proteomes" id="UP001289374">
    <property type="component" value="Unassembled WGS sequence"/>
</dbReference>
<accession>A0AAE1WR86</accession>
<evidence type="ECO:0000313" key="2">
    <source>
        <dbReference type="Proteomes" id="UP001289374"/>
    </source>
</evidence>
<gene>
    <name evidence="1" type="ORF">Sango_1249300</name>
</gene>
<keyword evidence="2" id="KW-1185">Reference proteome</keyword>
<protein>
    <recommendedName>
        <fullName evidence="3">Reverse transcriptase zinc-binding domain-containing protein</fullName>
    </recommendedName>
</protein>
<comment type="caution">
    <text evidence="1">The sequence shown here is derived from an EMBL/GenBank/DDBJ whole genome shotgun (WGS) entry which is preliminary data.</text>
</comment>
<dbReference type="EMBL" id="JACGWL010000007">
    <property type="protein sequence ID" value="KAK4397738.1"/>
    <property type="molecule type" value="Genomic_DNA"/>
</dbReference>
<dbReference type="PANTHER" id="PTHR34222">
    <property type="entry name" value="GAG_PRE-INTEGRS DOMAIN-CONTAINING PROTEIN"/>
    <property type="match status" value="1"/>
</dbReference>